<dbReference type="Proteomes" id="UP000499080">
    <property type="component" value="Unassembled WGS sequence"/>
</dbReference>
<keyword evidence="3" id="KW-1185">Reference proteome</keyword>
<dbReference type="EMBL" id="BGPR01000481">
    <property type="protein sequence ID" value="GBM22510.1"/>
    <property type="molecule type" value="Genomic_DNA"/>
</dbReference>
<dbReference type="Gene3D" id="1.10.340.70">
    <property type="match status" value="1"/>
</dbReference>
<evidence type="ECO:0000313" key="3">
    <source>
        <dbReference type="Proteomes" id="UP000499080"/>
    </source>
</evidence>
<organism evidence="2 3">
    <name type="scientific">Araneus ventricosus</name>
    <name type="common">Orbweaver spider</name>
    <name type="synonym">Epeira ventricosa</name>
    <dbReference type="NCBI Taxonomy" id="182803"/>
    <lineage>
        <taxon>Eukaryota</taxon>
        <taxon>Metazoa</taxon>
        <taxon>Ecdysozoa</taxon>
        <taxon>Arthropoda</taxon>
        <taxon>Chelicerata</taxon>
        <taxon>Arachnida</taxon>
        <taxon>Araneae</taxon>
        <taxon>Araneomorphae</taxon>
        <taxon>Entelegynae</taxon>
        <taxon>Araneoidea</taxon>
        <taxon>Araneidae</taxon>
        <taxon>Araneus</taxon>
    </lineage>
</organism>
<reference evidence="2 3" key="1">
    <citation type="journal article" date="2019" name="Sci. Rep.">
        <title>Orb-weaving spider Araneus ventricosus genome elucidates the spidroin gene catalogue.</title>
        <authorList>
            <person name="Kono N."/>
            <person name="Nakamura H."/>
            <person name="Ohtoshi R."/>
            <person name="Moran D.A.P."/>
            <person name="Shinohara A."/>
            <person name="Yoshida Y."/>
            <person name="Fujiwara M."/>
            <person name="Mori M."/>
            <person name="Tomita M."/>
            <person name="Arakawa K."/>
        </authorList>
    </citation>
    <scope>NUCLEOTIDE SEQUENCE [LARGE SCALE GENOMIC DNA]</scope>
</reference>
<evidence type="ECO:0000259" key="1">
    <source>
        <dbReference type="Pfam" id="PF17921"/>
    </source>
</evidence>
<name>A0A4Y2E063_ARAVE</name>
<evidence type="ECO:0000313" key="2">
    <source>
        <dbReference type="EMBL" id="GBM22510.1"/>
    </source>
</evidence>
<proteinExistence type="predicted"/>
<dbReference type="Gene3D" id="3.30.420.10">
    <property type="entry name" value="Ribonuclease H-like superfamily/Ribonuclease H"/>
    <property type="match status" value="1"/>
</dbReference>
<dbReference type="InterPro" id="IPR041588">
    <property type="entry name" value="Integrase_H2C2"/>
</dbReference>
<feature type="domain" description="Integrase zinc-binding" evidence="1">
    <location>
        <begin position="34"/>
        <end position="89"/>
    </location>
</feature>
<dbReference type="PANTHER" id="PTHR47266">
    <property type="entry name" value="ENDONUCLEASE-RELATED"/>
    <property type="match status" value="1"/>
</dbReference>
<dbReference type="GO" id="GO:0003676">
    <property type="term" value="F:nucleic acid binding"/>
    <property type="evidence" value="ECO:0007669"/>
    <property type="project" value="InterPro"/>
</dbReference>
<sequence length="185" mass="20668">MGSGNSLELRPMYFSSSEKPLYSDVSTGTVHPFVTKSFRRQIFNHIHNLSYPGAKATQKLVAAIFVWKNISKDCALLCRGCIQCKRSKVTRHTMSVVGNFPSLPSALFSHAHIDVFGPLSPVRVMTYLLTCVNRFIRWTFPSPDQSADTIEHAFPLGWISRFEVPEKIVSARGTNPPSVRPEISA</sequence>
<dbReference type="OrthoDB" id="422540at2759"/>
<dbReference type="InterPro" id="IPR052160">
    <property type="entry name" value="Gypsy_RT_Integrase-like"/>
</dbReference>
<dbReference type="Pfam" id="PF17921">
    <property type="entry name" value="Integrase_H2C2"/>
    <property type="match status" value="1"/>
</dbReference>
<dbReference type="InterPro" id="IPR036397">
    <property type="entry name" value="RNaseH_sf"/>
</dbReference>
<dbReference type="AlphaFoldDB" id="A0A4Y2E063"/>
<comment type="caution">
    <text evidence="2">The sequence shown here is derived from an EMBL/GenBank/DDBJ whole genome shotgun (WGS) entry which is preliminary data.</text>
</comment>
<accession>A0A4Y2E063</accession>
<protein>
    <recommendedName>
        <fullName evidence="1">Integrase zinc-binding domain-containing protein</fullName>
    </recommendedName>
</protein>
<gene>
    <name evidence="2" type="ORF">AVEN_183947_1</name>
</gene>